<name>A0ABQ9XDS1_9EUKA</name>
<feature type="region of interest" description="Disordered" evidence="1">
    <location>
        <begin position="214"/>
        <end position="239"/>
    </location>
</feature>
<reference evidence="2 3" key="1">
    <citation type="journal article" date="2022" name="bioRxiv">
        <title>Genomics of Preaxostyla Flagellates Illuminates Evolutionary Transitions and the Path Towards Mitochondrial Loss.</title>
        <authorList>
            <person name="Novak L.V.F."/>
            <person name="Treitli S.C."/>
            <person name="Pyrih J."/>
            <person name="Halakuc P."/>
            <person name="Pipaliya S.V."/>
            <person name="Vacek V."/>
            <person name="Brzon O."/>
            <person name="Soukal P."/>
            <person name="Eme L."/>
            <person name="Dacks J.B."/>
            <person name="Karnkowska A."/>
            <person name="Elias M."/>
            <person name="Hampl V."/>
        </authorList>
    </citation>
    <scope>NUCLEOTIDE SEQUENCE [LARGE SCALE GENOMIC DNA]</scope>
    <source>
        <strain evidence="2">NAU3</strain>
        <tissue evidence="2">Gut</tissue>
    </source>
</reference>
<feature type="compositionally biased region" description="Basic and acidic residues" evidence="1">
    <location>
        <begin position="214"/>
        <end position="224"/>
    </location>
</feature>
<comment type="caution">
    <text evidence="2">The sequence shown here is derived from an EMBL/GenBank/DDBJ whole genome shotgun (WGS) entry which is preliminary data.</text>
</comment>
<dbReference type="EMBL" id="JARBJD010000155">
    <property type="protein sequence ID" value="KAK2949505.1"/>
    <property type="molecule type" value="Genomic_DNA"/>
</dbReference>
<proteinExistence type="predicted"/>
<gene>
    <name evidence="2" type="ORF">BLNAU_15593</name>
</gene>
<dbReference type="SUPFAM" id="SSF158702">
    <property type="entry name" value="Sec63 N-terminal domain-like"/>
    <property type="match status" value="1"/>
</dbReference>
<protein>
    <submittedName>
        <fullName evidence="2">Uncharacterized protein</fullName>
    </submittedName>
</protein>
<accession>A0ABQ9XDS1</accession>
<dbReference type="Proteomes" id="UP001281761">
    <property type="component" value="Unassembled WGS sequence"/>
</dbReference>
<evidence type="ECO:0000313" key="2">
    <source>
        <dbReference type="EMBL" id="KAK2949505.1"/>
    </source>
</evidence>
<sequence length="372" mass="40964">MLEEATSRAVSLNVLTATPIVTNPSQGRTPPDSFNESLELALPIQSTPFLTPSLTKGKKGVTALAKRAQTVQKLQSVQKEFDAERRLAESRAVPDENNPLDAIVMNCVMSLCNFGLIDTLHTGTDTPPPTEDTVLIPIVIVIASFKSNLPIDIALSVSTLLTKAVDSLCLSDDLHALFLCVPPLRRRRCDHLQLAGDIALHCGVDEQFLLRKSQEAQRDGRDTPPDQLDETTKQPIPRQNSVKKLPATGFIHSGSSELELELNELIVNPLSQFQTSSLWLSQPAISRRFYSALILSDHANEVPLTVVCAKFNVKSGTERPNARLFQFAEVQMIHQAKREEQEGANPHSAFSFIKPILCCSTCFLPHSLIFIL</sequence>
<keyword evidence="3" id="KW-1185">Reference proteome</keyword>
<organism evidence="2 3">
    <name type="scientific">Blattamonas nauphoetae</name>
    <dbReference type="NCBI Taxonomy" id="2049346"/>
    <lineage>
        <taxon>Eukaryota</taxon>
        <taxon>Metamonada</taxon>
        <taxon>Preaxostyla</taxon>
        <taxon>Oxymonadida</taxon>
        <taxon>Blattamonas</taxon>
    </lineage>
</organism>
<evidence type="ECO:0000256" key="1">
    <source>
        <dbReference type="SAM" id="MobiDB-lite"/>
    </source>
</evidence>
<evidence type="ECO:0000313" key="3">
    <source>
        <dbReference type="Proteomes" id="UP001281761"/>
    </source>
</evidence>